<proteinExistence type="predicted"/>
<protein>
    <recommendedName>
        <fullName evidence="4">Carrier domain-containing protein</fullName>
    </recommendedName>
</protein>
<dbReference type="SMART" id="SM00823">
    <property type="entry name" value="PKS_PP"/>
    <property type="match status" value="1"/>
</dbReference>
<dbReference type="SUPFAM" id="SSF56801">
    <property type="entry name" value="Acetyl-CoA synthetase-like"/>
    <property type="match status" value="1"/>
</dbReference>
<dbReference type="Gene3D" id="3.30.559.10">
    <property type="entry name" value="Chloramphenicol acetyltransferase-like domain"/>
    <property type="match status" value="1"/>
</dbReference>
<evidence type="ECO:0000313" key="6">
    <source>
        <dbReference type="Proteomes" id="UP000033452"/>
    </source>
</evidence>
<dbReference type="GO" id="GO:0005737">
    <property type="term" value="C:cytoplasm"/>
    <property type="evidence" value="ECO:0007669"/>
    <property type="project" value="TreeGrafter"/>
</dbReference>
<dbReference type="PATRIC" id="fig|43658.5.peg.1326"/>
<reference evidence="5 6" key="1">
    <citation type="journal article" date="2015" name="BMC Genomics">
        <title>Genome mining reveals unlocked bioactive potential of marine Gram-negative bacteria.</title>
        <authorList>
            <person name="Machado H."/>
            <person name="Sonnenschein E.C."/>
            <person name="Melchiorsen J."/>
            <person name="Gram L."/>
        </authorList>
    </citation>
    <scope>NUCLEOTIDE SEQUENCE [LARGE SCALE GENOMIC DNA]</scope>
    <source>
        <strain evidence="5 6">S2471</strain>
    </source>
</reference>
<dbReference type="Gene3D" id="3.30.300.30">
    <property type="match status" value="1"/>
</dbReference>
<dbReference type="FunFam" id="3.40.50.12780:FF:000012">
    <property type="entry name" value="Non-ribosomal peptide synthetase"/>
    <property type="match status" value="1"/>
</dbReference>
<dbReference type="FunFam" id="3.40.50.980:FF:000001">
    <property type="entry name" value="Non-ribosomal peptide synthetase"/>
    <property type="match status" value="1"/>
</dbReference>
<dbReference type="CDD" id="cd05930">
    <property type="entry name" value="A_NRPS"/>
    <property type="match status" value="1"/>
</dbReference>
<dbReference type="AlphaFoldDB" id="A0A0F4QV55"/>
<dbReference type="Pfam" id="PF00550">
    <property type="entry name" value="PP-binding"/>
    <property type="match status" value="1"/>
</dbReference>
<dbReference type="GO" id="GO:0003824">
    <property type="term" value="F:catalytic activity"/>
    <property type="evidence" value="ECO:0007669"/>
    <property type="project" value="InterPro"/>
</dbReference>
<keyword evidence="6" id="KW-1185">Reference proteome</keyword>
<evidence type="ECO:0000256" key="1">
    <source>
        <dbReference type="ARBA" id="ARBA00001957"/>
    </source>
</evidence>
<comment type="caution">
    <text evidence="5">The sequence shown here is derived from an EMBL/GenBank/DDBJ whole genome shotgun (WGS) entry which is preliminary data.</text>
</comment>
<dbReference type="InterPro" id="IPR010071">
    <property type="entry name" value="AA_adenyl_dom"/>
</dbReference>
<accession>A0A0F4QV55</accession>
<dbReference type="FunFam" id="1.10.1200.10:FF:000005">
    <property type="entry name" value="Nonribosomal peptide synthetase 1"/>
    <property type="match status" value="1"/>
</dbReference>
<dbReference type="EMBL" id="JXYA01000011">
    <property type="protein sequence ID" value="KJZ11130.1"/>
    <property type="molecule type" value="Genomic_DNA"/>
</dbReference>
<dbReference type="PANTHER" id="PTHR45527:SF1">
    <property type="entry name" value="FATTY ACID SYNTHASE"/>
    <property type="match status" value="1"/>
</dbReference>
<dbReference type="OrthoDB" id="9757559at2"/>
<dbReference type="NCBIfam" id="TIGR01733">
    <property type="entry name" value="AA-adenyl-dom"/>
    <property type="match status" value="1"/>
</dbReference>
<dbReference type="PANTHER" id="PTHR45527">
    <property type="entry name" value="NONRIBOSOMAL PEPTIDE SYNTHETASE"/>
    <property type="match status" value="1"/>
</dbReference>
<dbReference type="InterPro" id="IPR020845">
    <property type="entry name" value="AMP-binding_CS"/>
</dbReference>
<gene>
    <name evidence="5" type="ORF">TW77_06305</name>
</gene>
<feature type="domain" description="Carrier" evidence="4">
    <location>
        <begin position="971"/>
        <end position="1046"/>
    </location>
</feature>
<evidence type="ECO:0000256" key="3">
    <source>
        <dbReference type="ARBA" id="ARBA00022553"/>
    </source>
</evidence>
<dbReference type="InterPro" id="IPR045851">
    <property type="entry name" value="AMP-bd_C_sf"/>
</dbReference>
<dbReference type="Pfam" id="PF00668">
    <property type="entry name" value="Condensation"/>
    <property type="match status" value="1"/>
</dbReference>
<dbReference type="Pfam" id="PF13193">
    <property type="entry name" value="AMP-binding_C"/>
    <property type="match status" value="1"/>
</dbReference>
<dbReference type="Gene3D" id="2.30.38.10">
    <property type="entry name" value="Luciferase, Domain 3"/>
    <property type="match status" value="1"/>
</dbReference>
<dbReference type="Pfam" id="PF00501">
    <property type="entry name" value="AMP-binding"/>
    <property type="match status" value="1"/>
</dbReference>
<dbReference type="Gene3D" id="1.10.1200.10">
    <property type="entry name" value="ACP-like"/>
    <property type="match status" value="1"/>
</dbReference>
<organism evidence="5 6">
    <name type="scientific">Pseudoalteromonas rubra</name>
    <dbReference type="NCBI Taxonomy" id="43658"/>
    <lineage>
        <taxon>Bacteria</taxon>
        <taxon>Pseudomonadati</taxon>
        <taxon>Pseudomonadota</taxon>
        <taxon>Gammaproteobacteria</taxon>
        <taxon>Alteromonadales</taxon>
        <taxon>Pseudoalteromonadaceae</taxon>
        <taxon>Pseudoalteromonas</taxon>
    </lineage>
</organism>
<dbReference type="InterPro" id="IPR009081">
    <property type="entry name" value="PP-bd_ACP"/>
</dbReference>
<dbReference type="Gene3D" id="3.30.559.30">
    <property type="entry name" value="Nonribosomal peptide synthetase, condensation domain"/>
    <property type="match status" value="1"/>
</dbReference>
<dbReference type="SUPFAM" id="SSF52777">
    <property type="entry name" value="CoA-dependent acyltransferases"/>
    <property type="match status" value="2"/>
</dbReference>
<evidence type="ECO:0000259" key="4">
    <source>
        <dbReference type="PROSITE" id="PS50075"/>
    </source>
</evidence>
<evidence type="ECO:0000313" key="5">
    <source>
        <dbReference type="EMBL" id="KJZ11130.1"/>
    </source>
</evidence>
<dbReference type="Proteomes" id="UP000033452">
    <property type="component" value="Unassembled WGS sequence"/>
</dbReference>
<dbReference type="RefSeq" id="WP_046004122.1">
    <property type="nucleotide sequence ID" value="NZ_JXYA01000011.1"/>
</dbReference>
<keyword evidence="2" id="KW-0596">Phosphopantetheine</keyword>
<comment type="cofactor">
    <cofactor evidence="1">
        <name>pantetheine 4'-phosphate</name>
        <dbReference type="ChEBI" id="CHEBI:47942"/>
    </cofactor>
</comment>
<sequence>MSHRQLKSETFPLNRQQEEIYIDFTNSDNKALFNIGGYVDIRNSINEKLLEIAIGLSIEENPILKSAITLKGLKPVHIIKESNFQLQVFDYSSGNPEEKSKIHIDNEFCKEFCLDEGQLYKVGLIKISEERFWLYFISHHIIIDGAGYANWIRKIFELYQQLSLGKTPLDSRDKTFLHIAGEHATKTNAKRASKSSLYWNQIFHQLPDVPFHPLNNSTCPRKSSSKIVLTIPPLEYSSLLEKAADKNLAVLPLFLTAISTLVNRINDTDALVIGTPLHNRTSKEQRGMIGAFMSMMPVKLSYSGDQLISDAVKQTSQLLKSGFRNREYPLSALYRDLGLLRQGRKRLYDVAFNYQQIDFDFSEYGVNARTHYLSHGQEEVPLTVTLCEYGDKQPTELQLDYRHDFFSAAHAQGLLDSIFVLVQGMIEQPDISLNSLNLVGQEQAKKLIELGQSKTTVEQPFISACEMFEHQVVANPDATAVISGEYSLTYEALNARANQLARRLRTLGAGADSLVAICLPRSIDMIVSILAVLKSGAAYLPIDTSYPKQRIHYMLSDAAPRVVISSKTLQADLALDSENLLLTEHWIDGLVQYSDQNLSCEQSGNAKRALAYVIYTSGTTGEPKGVMVEHGQLSSFVNQIKHSYKLSPSDRMLQFSSIGFDIAVEECFGALCHGAALVLRNEEIVNDIGAFWQFCQQNMISVISLPTAFWHQLMEVGKAPISTSLRLVILGGEALKYAKACQWFELTQSIELLNTYGPTETTVTACSYSMRGAPQGGQSVPIGQANINTQLYVLDKHMQMVPYGAKGELYIGGDGVARGYLNRPQQTRQVFVEDPIKPGRLYRTGDIVRFQFDNNLEFISRNDDQVKIRGFRVEPQEVSEQLLKLPEISDAIVHPRKLENEQLQLIAYVTGEKPIKSTEIIAQLKLSLADYMTPAAVVQVPEFPFTQNGKIAYDQLPVPKAEDFYVREYIAPQGEIETLLANSWSRLLGIDLAGRLDNFFELGGHSLLVSRLVLELNRECGIELTVSDVFKAKTLSQLAQTIEQKLLSKTIADEINELDNGGWL</sequence>
<dbReference type="PROSITE" id="PS00455">
    <property type="entry name" value="AMP_BINDING"/>
    <property type="match status" value="1"/>
</dbReference>
<dbReference type="GO" id="GO:0044550">
    <property type="term" value="P:secondary metabolite biosynthetic process"/>
    <property type="evidence" value="ECO:0007669"/>
    <property type="project" value="TreeGrafter"/>
</dbReference>
<dbReference type="GO" id="GO:0043041">
    <property type="term" value="P:amino acid activation for nonribosomal peptide biosynthetic process"/>
    <property type="evidence" value="ECO:0007669"/>
    <property type="project" value="TreeGrafter"/>
</dbReference>
<evidence type="ECO:0000256" key="2">
    <source>
        <dbReference type="ARBA" id="ARBA00022450"/>
    </source>
</evidence>
<dbReference type="GO" id="GO:0031177">
    <property type="term" value="F:phosphopantetheine binding"/>
    <property type="evidence" value="ECO:0007669"/>
    <property type="project" value="InterPro"/>
</dbReference>
<dbReference type="InterPro" id="IPR023213">
    <property type="entry name" value="CAT-like_dom_sf"/>
</dbReference>
<name>A0A0F4QV55_9GAMM</name>
<dbReference type="PROSITE" id="PS50075">
    <property type="entry name" value="CARRIER"/>
    <property type="match status" value="1"/>
</dbReference>
<dbReference type="InterPro" id="IPR000873">
    <property type="entry name" value="AMP-dep_synth/lig_dom"/>
</dbReference>
<dbReference type="InterPro" id="IPR020806">
    <property type="entry name" value="PKS_PP-bd"/>
</dbReference>
<dbReference type="SUPFAM" id="SSF47336">
    <property type="entry name" value="ACP-like"/>
    <property type="match status" value="1"/>
</dbReference>
<dbReference type="Gene3D" id="3.40.50.980">
    <property type="match status" value="2"/>
</dbReference>
<keyword evidence="3" id="KW-0597">Phosphoprotein</keyword>
<dbReference type="InterPro" id="IPR025110">
    <property type="entry name" value="AMP-bd_C"/>
</dbReference>
<dbReference type="InterPro" id="IPR036736">
    <property type="entry name" value="ACP-like_sf"/>
</dbReference>
<dbReference type="InterPro" id="IPR001242">
    <property type="entry name" value="Condensation_dom"/>
</dbReference>